<dbReference type="AlphaFoldDB" id="K1SJL9"/>
<dbReference type="EMBL" id="AJWZ01010761">
    <property type="protein sequence ID" value="EKC47521.1"/>
    <property type="molecule type" value="Genomic_DNA"/>
</dbReference>
<dbReference type="Pfam" id="PF02796">
    <property type="entry name" value="HTH_7"/>
    <property type="match status" value="1"/>
</dbReference>
<dbReference type="GO" id="GO:0003677">
    <property type="term" value="F:DNA binding"/>
    <property type="evidence" value="ECO:0007669"/>
    <property type="project" value="InterPro"/>
</dbReference>
<protein>
    <submittedName>
        <fullName evidence="2">Protein containing Resolvase, helix-turn-helix region domain protein</fullName>
    </submittedName>
</protein>
<proteinExistence type="predicted"/>
<name>K1SJL9_9ZZZZ</name>
<sequence>MELHRKGIGITEIAKQFGVSRQTIYKYIYNAEHFSKNPDFTMRMNFMNGQQLCTVIDIDFKHEVVRMKNYTDRIPLRAFGVVENPSWADFEEFLKERC</sequence>
<gene>
    <name evidence="2" type="ORF">OBE_15666</name>
</gene>
<accession>K1SJL9</accession>
<dbReference type="SUPFAM" id="SSF46689">
    <property type="entry name" value="Homeodomain-like"/>
    <property type="match status" value="1"/>
</dbReference>
<dbReference type="InterPro" id="IPR006120">
    <property type="entry name" value="Resolvase_HTH_dom"/>
</dbReference>
<reference evidence="2" key="1">
    <citation type="journal article" date="2013" name="Environ. Microbiol.">
        <title>Microbiota from the distal guts of lean and obese adolescents exhibit partial functional redundancy besides clear differences in community structure.</title>
        <authorList>
            <person name="Ferrer M."/>
            <person name="Ruiz A."/>
            <person name="Lanza F."/>
            <person name="Haange S.B."/>
            <person name="Oberbach A."/>
            <person name="Till H."/>
            <person name="Bargiela R."/>
            <person name="Campoy C."/>
            <person name="Segura M.T."/>
            <person name="Richter M."/>
            <person name="von Bergen M."/>
            <person name="Seifert J."/>
            <person name="Suarez A."/>
        </authorList>
    </citation>
    <scope>NUCLEOTIDE SEQUENCE</scope>
</reference>
<evidence type="ECO:0000313" key="2">
    <source>
        <dbReference type="EMBL" id="EKC47521.1"/>
    </source>
</evidence>
<feature type="domain" description="Resolvase HTH" evidence="1">
    <location>
        <begin position="2"/>
        <end position="27"/>
    </location>
</feature>
<comment type="caution">
    <text evidence="2">The sequence shown here is derived from an EMBL/GenBank/DDBJ whole genome shotgun (WGS) entry which is preliminary data.</text>
</comment>
<dbReference type="Gene3D" id="1.10.10.60">
    <property type="entry name" value="Homeodomain-like"/>
    <property type="match status" value="1"/>
</dbReference>
<dbReference type="InterPro" id="IPR009057">
    <property type="entry name" value="Homeodomain-like_sf"/>
</dbReference>
<feature type="non-terminal residue" evidence="2">
    <location>
        <position position="98"/>
    </location>
</feature>
<dbReference type="CDD" id="cd00569">
    <property type="entry name" value="HTH_Hin_like"/>
    <property type="match status" value="1"/>
</dbReference>
<dbReference type="GO" id="GO:0000150">
    <property type="term" value="F:DNA strand exchange activity"/>
    <property type="evidence" value="ECO:0007669"/>
    <property type="project" value="InterPro"/>
</dbReference>
<evidence type="ECO:0000259" key="1">
    <source>
        <dbReference type="Pfam" id="PF02796"/>
    </source>
</evidence>
<organism evidence="2">
    <name type="scientific">human gut metagenome</name>
    <dbReference type="NCBI Taxonomy" id="408170"/>
    <lineage>
        <taxon>unclassified sequences</taxon>
        <taxon>metagenomes</taxon>
        <taxon>organismal metagenomes</taxon>
    </lineage>
</organism>